<dbReference type="PANTHER" id="PTHR47837">
    <property type="entry name" value="GTP PYROPHOSPHOKINASE YJBM"/>
    <property type="match status" value="1"/>
</dbReference>
<dbReference type="CDD" id="cd05399">
    <property type="entry name" value="NT_Rel-Spo_like"/>
    <property type="match status" value="1"/>
</dbReference>
<dbReference type="InterPro" id="IPR052366">
    <property type="entry name" value="GTP_Pyrophosphokinase"/>
</dbReference>
<accession>A0A495CVU9</accession>
<reference evidence="3 4" key="1">
    <citation type="submission" date="2018-10" db="EMBL/GenBank/DDBJ databases">
        <title>Genomic Encyclopedia of Type Strains, Phase IV (KMG-IV): sequencing the most valuable type-strain genomes for metagenomic binning, comparative biology and taxonomic classification.</title>
        <authorList>
            <person name="Goeker M."/>
        </authorList>
    </citation>
    <scope>NUCLEOTIDE SEQUENCE [LARGE SCALE GENOMIC DNA]</scope>
    <source>
        <strain evidence="3 4">DSM 4734</strain>
    </source>
</reference>
<dbReference type="InterPro" id="IPR043519">
    <property type="entry name" value="NT_sf"/>
</dbReference>
<evidence type="ECO:0000259" key="2">
    <source>
        <dbReference type="SMART" id="SM00954"/>
    </source>
</evidence>
<organism evidence="3 4">
    <name type="scientific">Maricaulis maris</name>
    <dbReference type="NCBI Taxonomy" id="74318"/>
    <lineage>
        <taxon>Bacteria</taxon>
        <taxon>Pseudomonadati</taxon>
        <taxon>Pseudomonadota</taxon>
        <taxon>Alphaproteobacteria</taxon>
        <taxon>Maricaulales</taxon>
        <taxon>Maricaulaceae</taxon>
        <taxon>Maricaulis</taxon>
    </lineage>
</organism>
<name>A0A495CVU9_9PROT</name>
<dbReference type="GO" id="GO:0015969">
    <property type="term" value="P:guanosine tetraphosphate metabolic process"/>
    <property type="evidence" value="ECO:0007669"/>
    <property type="project" value="InterPro"/>
</dbReference>
<dbReference type="Proteomes" id="UP000273675">
    <property type="component" value="Unassembled WGS sequence"/>
</dbReference>
<feature type="compositionally biased region" description="Basic and acidic residues" evidence="1">
    <location>
        <begin position="329"/>
        <end position="338"/>
    </location>
</feature>
<sequence>MNTKCPDCTSKQNCDACQAILLEALRCVAGAEEVTQNILSLVRFAFDHRTYRISARVKTVESLYNKALRKNNKDLSGKENAIEEYYAPTNSRDIIGIRIVTLLRSEIPESLSRLFRLFTEYDIDQIFRFDEIEEVINYYSIIDKEKMINQIDDIIRTEEHKQHFEYRSNPKDSGSGYTSVHIVIWCTYLSRDSSVPERRYPIEFQIRSAMEDAWSEIEHKINYKIDSRASEKGEVEQHFRDQIPDSKVQLDSASKTLENIIAGLEMTNTRINVPPFDNNFEPRRLEEIVRQTSARIRNLERSTADGSEPTSALELKDAYDTGVKQRGSKRSERPDRSSYRTLISKLSSSTEAFNSCISILNYYKSKLENNVYNYLMYNFRMEIAYNEYKSGDMIRRFEGNASANNYIQNALSIYRKLSSRDDHTIVSFRMGQCFYSMDKLDLAFEHFDYANNLLANDSNIEAGENEWIHLRAPMSRGLTLWAIAQDDKRTGKLAHKLDYKLVERIEHLRDAAESTRPAAAMDLAAFDVDEPQMDELRTIQALAINNYLYYRVSAYVQASMYKESGSTSPDVLKKLGDVLDEIPLEEHEITSSLEKIKGMTVEGIRANSKDSRADTVAQSLAFLMATSDSFEKYRAPLYAATFRLVELALNMTSEPSPEKPGSDEIRNKNREVLERYRNMNGIGESYNEENHAALSDIASSLQALYPGEDPLDMMLDTIPYALKSLTRR</sequence>
<dbReference type="AlphaFoldDB" id="A0A495CVU9"/>
<dbReference type="EMBL" id="RBIM01000010">
    <property type="protein sequence ID" value="RKQ89498.1"/>
    <property type="molecule type" value="Genomic_DNA"/>
</dbReference>
<comment type="caution">
    <text evidence="3">The sequence shown here is derived from an EMBL/GenBank/DDBJ whole genome shotgun (WGS) entry which is preliminary data.</text>
</comment>
<dbReference type="SMART" id="SM00954">
    <property type="entry name" value="RelA_SpoT"/>
    <property type="match status" value="1"/>
</dbReference>
<gene>
    <name evidence="3" type="ORF">C7435_3358</name>
</gene>
<evidence type="ECO:0000256" key="1">
    <source>
        <dbReference type="SAM" id="MobiDB-lite"/>
    </source>
</evidence>
<feature type="domain" description="RelA/SpoT" evidence="2">
    <location>
        <begin position="55"/>
        <end position="229"/>
    </location>
</feature>
<dbReference type="InterPro" id="IPR007685">
    <property type="entry name" value="RelA_SpoT"/>
</dbReference>
<dbReference type="Gene3D" id="3.30.460.10">
    <property type="entry name" value="Beta Polymerase, domain 2"/>
    <property type="match status" value="1"/>
</dbReference>
<evidence type="ECO:0000313" key="4">
    <source>
        <dbReference type="Proteomes" id="UP000273675"/>
    </source>
</evidence>
<feature type="region of interest" description="Disordered" evidence="1">
    <location>
        <begin position="299"/>
        <end position="338"/>
    </location>
</feature>
<protein>
    <submittedName>
        <fullName evidence="3">RelA/SpoT family protein</fullName>
    </submittedName>
</protein>
<dbReference type="Pfam" id="PF04607">
    <property type="entry name" value="RelA_SpoT"/>
    <property type="match status" value="1"/>
</dbReference>
<dbReference type="SUPFAM" id="SSF81301">
    <property type="entry name" value="Nucleotidyltransferase"/>
    <property type="match status" value="1"/>
</dbReference>
<evidence type="ECO:0000313" key="3">
    <source>
        <dbReference type="EMBL" id="RKQ89498.1"/>
    </source>
</evidence>
<proteinExistence type="predicted"/>
<dbReference type="PANTHER" id="PTHR47837:SF1">
    <property type="entry name" value="GTP PYROPHOSPHOKINASE YJBM"/>
    <property type="match status" value="1"/>
</dbReference>
<dbReference type="OrthoDB" id="9801824at2"/>